<protein>
    <submittedName>
        <fullName evidence="1">Uncharacterized protein</fullName>
    </submittedName>
</protein>
<sequence length="63" mass="7513">MKKNTGTFCAVFDESTTLWEIDQFVDKFRQETDKKDEFVIDLNLSKTGSKVFLAKYRKKEIYH</sequence>
<reference evidence="1" key="1">
    <citation type="submission" date="2018-05" db="EMBL/GenBank/DDBJ databases">
        <authorList>
            <person name="Lanie J.A."/>
            <person name="Ng W.-L."/>
            <person name="Kazmierczak K.M."/>
            <person name="Andrzejewski T.M."/>
            <person name="Davidsen T.M."/>
            <person name="Wayne K.J."/>
            <person name="Tettelin H."/>
            <person name="Glass J.I."/>
            <person name="Rusch D."/>
            <person name="Podicherti R."/>
            <person name="Tsui H.-C.T."/>
            <person name="Winkler M.E."/>
        </authorList>
    </citation>
    <scope>NUCLEOTIDE SEQUENCE</scope>
</reference>
<proteinExistence type="predicted"/>
<gene>
    <name evidence="1" type="ORF">METZ01_LOCUS208581</name>
</gene>
<evidence type="ECO:0000313" key="1">
    <source>
        <dbReference type="EMBL" id="SVB55727.1"/>
    </source>
</evidence>
<dbReference type="EMBL" id="UINC01047008">
    <property type="protein sequence ID" value="SVB55727.1"/>
    <property type="molecule type" value="Genomic_DNA"/>
</dbReference>
<accession>A0A382F0X2</accession>
<name>A0A382F0X2_9ZZZZ</name>
<organism evidence="1">
    <name type="scientific">marine metagenome</name>
    <dbReference type="NCBI Taxonomy" id="408172"/>
    <lineage>
        <taxon>unclassified sequences</taxon>
        <taxon>metagenomes</taxon>
        <taxon>ecological metagenomes</taxon>
    </lineage>
</organism>
<dbReference type="AlphaFoldDB" id="A0A382F0X2"/>